<sequence>MGFPGLEFVEMGFCEVIAEGLAGETPQMISAAVKGLARLSYEFSELISAAFNVLRSTFLLLQRKTEKLQKFVLQDANFILDANLCLLKVLVAKSQADGL</sequence>
<comment type="caution">
    <text evidence="1">The sequence shown here is derived from an EMBL/GenBank/DDBJ whole genome shotgun (WGS) entry which is preliminary data.</text>
</comment>
<dbReference type="PANTHER" id="PTHR48445">
    <property type="entry name" value="OS02G0782100 PROTEIN"/>
    <property type="match status" value="1"/>
</dbReference>
<gene>
    <name evidence="1" type="ORF">RJ641_013810</name>
</gene>
<accession>A0AAN8WCQ8</accession>
<keyword evidence="2" id="KW-1185">Reference proteome</keyword>
<reference evidence="1 2" key="1">
    <citation type="submission" date="2023-12" db="EMBL/GenBank/DDBJ databases">
        <title>A high-quality genome assembly for Dillenia turbinata (Dilleniales).</title>
        <authorList>
            <person name="Chanderbali A."/>
        </authorList>
    </citation>
    <scope>NUCLEOTIDE SEQUENCE [LARGE SCALE GENOMIC DNA]</scope>
    <source>
        <strain evidence="1">LSX21</strain>
        <tissue evidence="1">Leaf</tissue>
    </source>
</reference>
<protein>
    <submittedName>
        <fullName evidence="1">Uncharacterized protein</fullName>
    </submittedName>
</protein>
<dbReference type="PANTHER" id="PTHR48445:SF1">
    <property type="entry name" value="OS02G0782100 PROTEIN"/>
    <property type="match status" value="1"/>
</dbReference>
<dbReference type="Proteomes" id="UP001370490">
    <property type="component" value="Unassembled WGS sequence"/>
</dbReference>
<organism evidence="1 2">
    <name type="scientific">Dillenia turbinata</name>
    <dbReference type="NCBI Taxonomy" id="194707"/>
    <lineage>
        <taxon>Eukaryota</taxon>
        <taxon>Viridiplantae</taxon>
        <taxon>Streptophyta</taxon>
        <taxon>Embryophyta</taxon>
        <taxon>Tracheophyta</taxon>
        <taxon>Spermatophyta</taxon>
        <taxon>Magnoliopsida</taxon>
        <taxon>eudicotyledons</taxon>
        <taxon>Gunneridae</taxon>
        <taxon>Pentapetalae</taxon>
        <taxon>Dilleniales</taxon>
        <taxon>Dilleniaceae</taxon>
        <taxon>Dillenia</taxon>
    </lineage>
</organism>
<evidence type="ECO:0000313" key="1">
    <source>
        <dbReference type="EMBL" id="KAK6946266.1"/>
    </source>
</evidence>
<evidence type="ECO:0000313" key="2">
    <source>
        <dbReference type="Proteomes" id="UP001370490"/>
    </source>
</evidence>
<name>A0AAN8WCQ8_9MAGN</name>
<dbReference type="EMBL" id="JBAMMX010000002">
    <property type="protein sequence ID" value="KAK6946266.1"/>
    <property type="molecule type" value="Genomic_DNA"/>
</dbReference>
<proteinExistence type="predicted"/>
<dbReference type="AlphaFoldDB" id="A0AAN8WCQ8"/>